<dbReference type="InterPro" id="IPR020084">
    <property type="entry name" value="NUDIX_hydrolase_CS"/>
</dbReference>
<evidence type="ECO:0000256" key="2">
    <source>
        <dbReference type="ARBA" id="ARBA00022801"/>
    </source>
</evidence>
<dbReference type="PANTHER" id="PTHR43046">
    <property type="entry name" value="GDP-MANNOSE MANNOSYL HYDROLASE"/>
    <property type="match status" value="1"/>
</dbReference>
<gene>
    <name evidence="4" type="ORF">UX10_C0012G0064</name>
</gene>
<dbReference type="PROSITE" id="PS00893">
    <property type="entry name" value="NUDIX_BOX"/>
    <property type="match status" value="1"/>
</dbReference>
<evidence type="ECO:0000256" key="1">
    <source>
        <dbReference type="ARBA" id="ARBA00001946"/>
    </source>
</evidence>
<dbReference type="PANTHER" id="PTHR43046:SF14">
    <property type="entry name" value="MUTT_NUDIX FAMILY PROTEIN"/>
    <property type="match status" value="1"/>
</dbReference>
<dbReference type="Proteomes" id="UP000033999">
    <property type="component" value="Unassembled WGS sequence"/>
</dbReference>
<dbReference type="InterPro" id="IPR000086">
    <property type="entry name" value="NUDIX_hydrolase_dom"/>
</dbReference>
<name>A0A0G1MH34_9BACT</name>
<protein>
    <submittedName>
        <fullName evidence="4">NUDIX hydrolase</fullName>
    </submittedName>
</protein>
<reference evidence="4 5" key="1">
    <citation type="journal article" date="2015" name="Nature">
        <title>rRNA introns, odd ribosomes, and small enigmatic genomes across a large radiation of phyla.</title>
        <authorList>
            <person name="Brown C.T."/>
            <person name="Hug L.A."/>
            <person name="Thomas B.C."/>
            <person name="Sharon I."/>
            <person name="Castelle C.J."/>
            <person name="Singh A."/>
            <person name="Wilkins M.J."/>
            <person name="Williams K.H."/>
            <person name="Banfield J.F."/>
        </authorList>
    </citation>
    <scope>NUCLEOTIDE SEQUENCE [LARGE SCALE GENOMIC DNA]</scope>
</reference>
<comment type="cofactor">
    <cofactor evidence="1">
        <name>Mg(2+)</name>
        <dbReference type="ChEBI" id="CHEBI:18420"/>
    </cofactor>
</comment>
<organism evidence="4 5">
    <name type="scientific">Candidatus Magasanikbacteria bacterium GW2011_GWA2_45_39</name>
    <dbReference type="NCBI Taxonomy" id="1619041"/>
    <lineage>
        <taxon>Bacteria</taxon>
        <taxon>Candidatus Magasanikiibacteriota</taxon>
    </lineage>
</organism>
<dbReference type="AlphaFoldDB" id="A0A0G1MH34"/>
<evidence type="ECO:0000259" key="3">
    <source>
        <dbReference type="PROSITE" id="PS51462"/>
    </source>
</evidence>
<sequence length="145" mass="16440">MSDDIPQFGIKPELGYTERRCVYAIVFDDTDRLLVLKVNGVFHLPGGGIEADEDPETAVMREAEEEAGCEISDLQFLGKANQFFLKSDQCPLNKLGIFYRARLKQIDPSKGIEESHEVCWLTPEDFIRVPSGEFQKWAVKKSLLD</sequence>
<dbReference type="Gene3D" id="3.90.79.10">
    <property type="entry name" value="Nucleoside Triphosphate Pyrophosphohydrolase"/>
    <property type="match status" value="1"/>
</dbReference>
<proteinExistence type="predicted"/>
<dbReference type="GO" id="GO:0016787">
    <property type="term" value="F:hydrolase activity"/>
    <property type="evidence" value="ECO:0007669"/>
    <property type="project" value="UniProtKB-KW"/>
</dbReference>
<dbReference type="PROSITE" id="PS51462">
    <property type="entry name" value="NUDIX"/>
    <property type="match status" value="1"/>
</dbReference>
<dbReference type="Pfam" id="PF00293">
    <property type="entry name" value="NUDIX"/>
    <property type="match status" value="1"/>
</dbReference>
<dbReference type="InterPro" id="IPR015797">
    <property type="entry name" value="NUDIX_hydrolase-like_dom_sf"/>
</dbReference>
<evidence type="ECO:0000313" key="4">
    <source>
        <dbReference type="EMBL" id="KKU07382.1"/>
    </source>
</evidence>
<dbReference type="SUPFAM" id="SSF55811">
    <property type="entry name" value="Nudix"/>
    <property type="match status" value="1"/>
</dbReference>
<dbReference type="EMBL" id="LCKX01000012">
    <property type="protein sequence ID" value="KKU07382.1"/>
    <property type="molecule type" value="Genomic_DNA"/>
</dbReference>
<accession>A0A0G1MH34</accession>
<feature type="domain" description="Nudix hydrolase" evidence="3">
    <location>
        <begin position="17"/>
        <end position="145"/>
    </location>
</feature>
<comment type="caution">
    <text evidence="4">The sequence shown here is derived from an EMBL/GenBank/DDBJ whole genome shotgun (WGS) entry which is preliminary data.</text>
</comment>
<evidence type="ECO:0000313" key="5">
    <source>
        <dbReference type="Proteomes" id="UP000033999"/>
    </source>
</evidence>
<keyword evidence="2 4" id="KW-0378">Hydrolase</keyword>